<feature type="transmembrane region" description="Helical" evidence="1">
    <location>
        <begin position="137"/>
        <end position="155"/>
    </location>
</feature>
<accession>A0AAE1HYU9</accession>
<evidence type="ECO:0000256" key="1">
    <source>
        <dbReference type="SAM" id="Phobius"/>
    </source>
</evidence>
<organism evidence="2 3">
    <name type="scientific">Frankliniella fusca</name>
    <dbReference type="NCBI Taxonomy" id="407009"/>
    <lineage>
        <taxon>Eukaryota</taxon>
        <taxon>Metazoa</taxon>
        <taxon>Ecdysozoa</taxon>
        <taxon>Arthropoda</taxon>
        <taxon>Hexapoda</taxon>
        <taxon>Insecta</taxon>
        <taxon>Pterygota</taxon>
        <taxon>Neoptera</taxon>
        <taxon>Paraneoptera</taxon>
        <taxon>Thysanoptera</taxon>
        <taxon>Terebrantia</taxon>
        <taxon>Thripoidea</taxon>
        <taxon>Thripidae</taxon>
        <taxon>Frankliniella</taxon>
    </lineage>
</organism>
<proteinExistence type="predicted"/>
<evidence type="ECO:0000313" key="3">
    <source>
        <dbReference type="Proteomes" id="UP001219518"/>
    </source>
</evidence>
<protein>
    <submittedName>
        <fullName evidence="2">Non-specific phospholipase C4</fullName>
    </submittedName>
</protein>
<keyword evidence="1" id="KW-1133">Transmembrane helix</keyword>
<dbReference type="AlphaFoldDB" id="A0AAE1HYU9"/>
<keyword evidence="1" id="KW-0812">Transmembrane</keyword>
<name>A0AAE1HYU9_9NEOP</name>
<gene>
    <name evidence="2" type="ORF">KUF71_019567</name>
</gene>
<evidence type="ECO:0000313" key="2">
    <source>
        <dbReference type="EMBL" id="KAK3929726.1"/>
    </source>
</evidence>
<feature type="transmembrane region" description="Helical" evidence="1">
    <location>
        <begin position="96"/>
        <end position="117"/>
    </location>
</feature>
<comment type="caution">
    <text evidence="2">The sequence shown here is derived from an EMBL/GenBank/DDBJ whole genome shotgun (WGS) entry which is preliminary data.</text>
</comment>
<sequence length="185" mass="21630">MKNKQRQIDMCPVREVEMNDKDLIACGFCFNVWRQRPPFTVFSRNLRKLLKLFGYFRSIMKYADSNWTAISSPPGFSHLFRTFPHPSKKLMIGIRLTAVLIMALIVAFSQIPYILYIQWDCHPNLPVLDGGDIIKDILQYMYFCQYVILSQMSLLPSRAMVKFYLGQRFPYFASHILLDRGNGLT</sequence>
<dbReference type="Proteomes" id="UP001219518">
    <property type="component" value="Unassembled WGS sequence"/>
</dbReference>
<reference evidence="2" key="1">
    <citation type="submission" date="2021-07" db="EMBL/GenBank/DDBJ databases">
        <authorList>
            <person name="Catto M.A."/>
            <person name="Jacobson A."/>
            <person name="Kennedy G."/>
            <person name="Labadie P."/>
            <person name="Hunt B.G."/>
            <person name="Srinivasan R."/>
        </authorList>
    </citation>
    <scope>NUCLEOTIDE SEQUENCE</scope>
    <source>
        <strain evidence="2">PL_HMW_Pooled</strain>
        <tissue evidence="2">Head</tissue>
    </source>
</reference>
<reference evidence="2" key="2">
    <citation type="journal article" date="2023" name="BMC Genomics">
        <title>Pest status, molecular evolution, and epigenetic factors derived from the genome assembly of Frankliniella fusca, a thysanopteran phytovirus vector.</title>
        <authorList>
            <person name="Catto M.A."/>
            <person name="Labadie P.E."/>
            <person name="Jacobson A.L."/>
            <person name="Kennedy G.G."/>
            <person name="Srinivasan R."/>
            <person name="Hunt B.G."/>
        </authorList>
    </citation>
    <scope>NUCLEOTIDE SEQUENCE</scope>
    <source>
        <strain evidence="2">PL_HMW_Pooled</strain>
    </source>
</reference>
<keyword evidence="3" id="KW-1185">Reference proteome</keyword>
<keyword evidence="1" id="KW-0472">Membrane</keyword>
<dbReference type="EMBL" id="JAHWGI010001403">
    <property type="protein sequence ID" value="KAK3929726.1"/>
    <property type="molecule type" value="Genomic_DNA"/>
</dbReference>